<comment type="function">
    <text evidence="9">Exoribonuclease involved in ribosome biosynthesis. Involved in the processing of ITS1, the internal transcribed spacer localized between the 18S and 5.8S rRNAs.</text>
</comment>
<comment type="similarity">
    <text evidence="2">Belongs to the REXO4 family.</text>
</comment>
<dbReference type="InterPro" id="IPR013520">
    <property type="entry name" value="Ribonucl_H"/>
</dbReference>
<proteinExistence type="inferred from homology"/>
<dbReference type="CDD" id="cd06144">
    <property type="entry name" value="REX4_like"/>
    <property type="match status" value="1"/>
</dbReference>
<dbReference type="GO" id="GO:0006364">
    <property type="term" value="P:rRNA processing"/>
    <property type="evidence" value="ECO:0007669"/>
    <property type="project" value="UniProtKB-KW"/>
</dbReference>
<evidence type="ECO:0000256" key="5">
    <source>
        <dbReference type="ARBA" id="ARBA00022722"/>
    </source>
</evidence>
<dbReference type="EMBL" id="DF237111">
    <property type="protein sequence ID" value="GAQ83801.1"/>
    <property type="molecule type" value="Genomic_DNA"/>
</dbReference>
<keyword evidence="7" id="KW-0269">Exonuclease</keyword>
<dbReference type="AlphaFoldDB" id="A0A1Y1I3P7"/>
<dbReference type="GO" id="GO:0006396">
    <property type="term" value="P:RNA processing"/>
    <property type="evidence" value="ECO:0000318"/>
    <property type="project" value="GO_Central"/>
</dbReference>
<keyword evidence="13" id="KW-1185">Reference proteome</keyword>
<dbReference type="Pfam" id="PF00929">
    <property type="entry name" value="RNase_T"/>
    <property type="match status" value="1"/>
</dbReference>
<evidence type="ECO:0000256" key="6">
    <source>
        <dbReference type="ARBA" id="ARBA00022801"/>
    </source>
</evidence>
<dbReference type="GO" id="GO:0004527">
    <property type="term" value="F:exonuclease activity"/>
    <property type="evidence" value="ECO:0000318"/>
    <property type="project" value="GO_Central"/>
</dbReference>
<evidence type="ECO:0000256" key="1">
    <source>
        <dbReference type="ARBA" id="ARBA00004123"/>
    </source>
</evidence>
<keyword evidence="8" id="KW-0539">Nucleus</keyword>
<evidence type="ECO:0000256" key="8">
    <source>
        <dbReference type="ARBA" id="ARBA00023242"/>
    </source>
</evidence>
<organism evidence="12 13">
    <name type="scientific">Klebsormidium nitens</name>
    <name type="common">Green alga</name>
    <name type="synonym">Ulothrix nitens</name>
    <dbReference type="NCBI Taxonomy" id="105231"/>
    <lineage>
        <taxon>Eukaryota</taxon>
        <taxon>Viridiplantae</taxon>
        <taxon>Streptophyta</taxon>
        <taxon>Klebsormidiophyceae</taxon>
        <taxon>Klebsormidiales</taxon>
        <taxon>Klebsormidiaceae</taxon>
        <taxon>Klebsormidium</taxon>
    </lineage>
</organism>
<feature type="compositionally biased region" description="Basic residues" evidence="10">
    <location>
        <begin position="1"/>
        <end position="11"/>
    </location>
</feature>
<dbReference type="InterPro" id="IPR037431">
    <property type="entry name" value="REX4_DEDDh_dom"/>
</dbReference>
<dbReference type="Gene3D" id="3.30.420.10">
    <property type="entry name" value="Ribonuclease H-like superfamily/Ribonuclease H"/>
    <property type="match status" value="1"/>
</dbReference>
<dbReference type="PANTHER" id="PTHR12801">
    <property type="entry name" value="RNA EXONUCLEASE REXO1 / RECO3 FAMILY MEMBER-RELATED"/>
    <property type="match status" value="1"/>
</dbReference>
<dbReference type="Proteomes" id="UP000054558">
    <property type="component" value="Unassembled WGS sequence"/>
</dbReference>
<feature type="region of interest" description="Disordered" evidence="10">
    <location>
        <begin position="1"/>
        <end position="52"/>
    </location>
</feature>
<protein>
    <recommendedName>
        <fullName evidence="3">RNA exonuclease 4</fullName>
    </recommendedName>
</protein>
<dbReference type="OMA" id="TSEYKHF"/>
<keyword evidence="4" id="KW-0698">rRNA processing</keyword>
<evidence type="ECO:0000256" key="10">
    <source>
        <dbReference type="SAM" id="MobiDB-lite"/>
    </source>
</evidence>
<evidence type="ECO:0000256" key="2">
    <source>
        <dbReference type="ARBA" id="ARBA00010489"/>
    </source>
</evidence>
<comment type="subcellular location">
    <subcellularLocation>
        <location evidence="1">Nucleus</location>
    </subcellularLocation>
</comment>
<evidence type="ECO:0000313" key="12">
    <source>
        <dbReference type="EMBL" id="GAQ83801.1"/>
    </source>
</evidence>
<evidence type="ECO:0000259" key="11">
    <source>
        <dbReference type="SMART" id="SM00479"/>
    </source>
</evidence>
<gene>
    <name evidence="12" type="ORF">KFL_001620210</name>
</gene>
<dbReference type="PANTHER" id="PTHR12801:SF45">
    <property type="entry name" value="RNA EXONUCLEASE 4"/>
    <property type="match status" value="1"/>
</dbReference>
<sequence length="292" mass="32482">MEGHRKKRRKVGLGDDEEATGDTVRSNGMDTVDVQKLERAAPKVTGPQGGISSNWMKMKAEIASSGRQKRGSHPRATSLQAAAKVVQQVAEDEKVGSPQPLGKDMGPTKVVAMDCEMVGVGDDGVRSILARVCLVNAHGNVLYDKHVQPLERVTDYRTHVSGVRAKDLKKTAEEFFQVQKEVAALLKDRIVVGHALQNDMQALLLSHPKRFIRDTSKYAPLRKHGRPRALRHLAEEILGLRIQAGEHSPVDDARAALYIYLKFKKDWEQSLLPKKQKRIQAPEKTPAKSEKR</sequence>
<evidence type="ECO:0000256" key="9">
    <source>
        <dbReference type="ARBA" id="ARBA00025599"/>
    </source>
</evidence>
<evidence type="ECO:0000313" key="13">
    <source>
        <dbReference type="Proteomes" id="UP000054558"/>
    </source>
</evidence>
<evidence type="ECO:0000256" key="7">
    <source>
        <dbReference type="ARBA" id="ARBA00022839"/>
    </source>
</evidence>
<dbReference type="InterPro" id="IPR047021">
    <property type="entry name" value="REXO1/3/4-like"/>
</dbReference>
<dbReference type="GO" id="GO:0008408">
    <property type="term" value="F:3'-5' exonuclease activity"/>
    <property type="evidence" value="ECO:0007669"/>
    <property type="project" value="InterPro"/>
</dbReference>
<keyword evidence="6" id="KW-0378">Hydrolase</keyword>
<evidence type="ECO:0000256" key="3">
    <source>
        <dbReference type="ARBA" id="ARBA00016937"/>
    </source>
</evidence>
<dbReference type="InterPro" id="IPR036397">
    <property type="entry name" value="RNaseH_sf"/>
</dbReference>
<evidence type="ECO:0000256" key="4">
    <source>
        <dbReference type="ARBA" id="ARBA00022552"/>
    </source>
</evidence>
<accession>A0A1Y1I3P7</accession>
<name>A0A1Y1I3P7_KLENI</name>
<dbReference type="GO" id="GO:0003676">
    <property type="term" value="F:nucleic acid binding"/>
    <property type="evidence" value="ECO:0007669"/>
    <property type="project" value="InterPro"/>
</dbReference>
<dbReference type="GO" id="GO:0005634">
    <property type="term" value="C:nucleus"/>
    <property type="evidence" value="ECO:0000318"/>
    <property type="project" value="GO_Central"/>
</dbReference>
<reference evidence="12 13" key="1">
    <citation type="journal article" date="2014" name="Nat. Commun.">
        <title>Klebsormidium flaccidum genome reveals primary factors for plant terrestrial adaptation.</title>
        <authorList>
            <person name="Hori K."/>
            <person name="Maruyama F."/>
            <person name="Fujisawa T."/>
            <person name="Togashi T."/>
            <person name="Yamamoto N."/>
            <person name="Seo M."/>
            <person name="Sato S."/>
            <person name="Yamada T."/>
            <person name="Mori H."/>
            <person name="Tajima N."/>
            <person name="Moriyama T."/>
            <person name="Ikeuchi M."/>
            <person name="Watanabe M."/>
            <person name="Wada H."/>
            <person name="Kobayashi K."/>
            <person name="Saito M."/>
            <person name="Masuda T."/>
            <person name="Sasaki-Sekimoto Y."/>
            <person name="Mashiguchi K."/>
            <person name="Awai K."/>
            <person name="Shimojima M."/>
            <person name="Masuda S."/>
            <person name="Iwai M."/>
            <person name="Nobusawa T."/>
            <person name="Narise T."/>
            <person name="Kondo S."/>
            <person name="Saito H."/>
            <person name="Sato R."/>
            <person name="Murakawa M."/>
            <person name="Ihara Y."/>
            <person name="Oshima-Yamada Y."/>
            <person name="Ohtaka K."/>
            <person name="Satoh M."/>
            <person name="Sonobe K."/>
            <person name="Ishii M."/>
            <person name="Ohtani R."/>
            <person name="Kanamori-Sato M."/>
            <person name="Honoki R."/>
            <person name="Miyazaki D."/>
            <person name="Mochizuki H."/>
            <person name="Umetsu J."/>
            <person name="Higashi K."/>
            <person name="Shibata D."/>
            <person name="Kamiya Y."/>
            <person name="Sato N."/>
            <person name="Nakamura Y."/>
            <person name="Tabata S."/>
            <person name="Ida S."/>
            <person name="Kurokawa K."/>
            <person name="Ohta H."/>
        </authorList>
    </citation>
    <scope>NUCLEOTIDE SEQUENCE [LARGE SCALE GENOMIC DNA]</scope>
    <source>
        <strain evidence="12 13">NIES-2285</strain>
    </source>
</reference>
<dbReference type="STRING" id="105231.A0A1Y1I3P7"/>
<feature type="domain" description="Exonuclease" evidence="11">
    <location>
        <begin position="109"/>
        <end position="269"/>
    </location>
</feature>
<dbReference type="FunFam" id="3.30.420.10:FF:000007">
    <property type="entry name" value="Interferon-stimulated exonuclease gene 20"/>
    <property type="match status" value="1"/>
</dbReference>
<dbReference type="OrthoDB" id="16516at2759"/>
<dbReference type="InterPro" id="IPR012337">
    <property type="entry name" value="RNaseH-like_sf"/>
</dbReference>
<keyword evidence="5" id="KW-0540">Nuclease</keyword>
<dbReference type="SMART" id="SM00479">
    <property type="entry name" value="EXOIII"/>
    <property type="match status" value="1"/>
</dbReference>
<dbReference type="SUPFAM" id="SSF53098">
    <property type="entry name" value="Ribonuclease H-like"/>
    <property type="match status" value="1"/>
</dbReference>